<dbReference type="InterPro" id="IPR001667">
    <property type="entry name" value="DDH_dom"/>
</dbReference>
<evidence type="ECO:0000259" key="2">
    <source>
        <dbReference type="Pfam" id="PF02272"/>
    </source>
</evidence>
<dbReference type="Pfam" id="PF02272">
    <property type="entry name" value="DHHA1"/>
    <property type="match status" value="1"/>
</dbReference>
<dbReference type="Proteomes" id="UP000045545">
    <property type="component" value="Unassembled WGS sequence"/>
</dbReference>
<evidence type="ECO:0000259" key="1">
    <source>
        <dbReference type="Pfam" id="PF01368"/>
    </source>
</evidence>
<dbReference type="Pfam" id="PF01368">
    <property type="entry name" value="DHH"/>
    <property type="match status" value="1"/>
</dbReference>
<dbReference type="Gene3D" id="3.10.310.30">
    <property type="match status" value="1"/>
</dbReference>
<dbReference type="AlphaFoldDB" id="A0A0E3W3A6"/>
<dbReference type="PANTHER" id="PTHR47618">
    <property type="entry name" value="BIFUNCTIONAL OLIGORIBONUCLEASE AND PAP PHOSPHATASE NRNA"/>
    <property type="match status" value="1"/>
</dbReference>
<name>A0A0E3W3A6_9FIRM</name>
<dbReference type="EMBL" id="CGIH01000027">
    <property type="protein sequence ID" value="CFX67730.1"/>
    <property type="molecule type" value="Genomic_DNA"/>
</dbReference>
<dbReference type="InterPro" id="IPR038763">
    <property type="entry name" value="DHH_sf"/>
</dbReference>
<keyword evidence="4" id="KW-1185">Reference proteome</keyword>
<dbReference type="Gene3D" id="3.90.1640.10">
    <property type="entry name" value="inorganic pyrophosphatase (n-terminal core)"/>
    <property type="match status" value="1"/>
</dbReference>
<dbReference type="InterPro" id="IPR003156">
    <property type="entry name" value="DHHA1_dom"/>
</dbReference>
<dbReference type="SUPFAM" id="SSF64182">
    <property type="entry name" value="DHH phosphoesterases"/>
    <property type="match status" value="1"/>
</dbReference>
<reference evidence="3 4" key="1">
    <citation type="submission" date="2015-03" db="EMBL/GenBank/DDBJ databases">
        <authorList>
            <person name="Murphy D."/>
        </authorList>
    </citation>
    <scope>NUCLEOTIDE SEQUENCE [LARGE SCALE GENOMIC DNA]</scope>
    <source>
        <strain evidence="3 4">OL-4</strain>
    </source>
</reference>
<feature type="domain" description="DDH" evidence="1">
    <location>
        <begin position="19"/>
        <end position="158"/>
    </location>
</feature>
<protein>
    <submittedName>
        <fullName evidence="3">Phosphoesterase, DHHA1</fullName>
    </submittedName>
</protein>
<dbReference type="STRING" id="690567.1623"/>
<dbReference type="PANTHER" id="PTHR47618:SF1">
    <property type="entry name" value="BIFUNCTIONAL OLIGORIBONUCLEASE AND PAP PHOSPHATASE NRNA"/>
    <property type="match status" value="1"/>
</dbReference>
<feature type="domain" description="DHHA1" evidence="2">
    <location>
        <begin position="245"/>
        <end position="320"/>
    </location>
</feature>
<evidence type="ECO:0000313" key="4">
    <source>
        <dbReference type="Proteomes" id="UP000045545"/>
    </source>
</evidence>
<dbReference type="InterPro" id="IPR051319">
    <property type="entry name" value="Oligoribo/pAp-PDE_c-di-AMP_PDE"/>
</dbReference>
<accession>A0A0E3W3A6</accession>
<evidence type="ECO:0000313" key="3">
    <source>
        <dbReference type="EMBL" id="CFX67730.1"/>
    </source>
</evidence>
<organism evidence="3 4">
    <name type="scientific">Syntrophomonas zehnderi OL-4</name>
    <dbReference type="NCBI Taxonomy" id="690567"/>
    <lineage>
        <taxon>Bacteria</taxon>
        <taxon>Bacillati</taxon>
        <taxon>Bacillota</taxon>
        <taxon>Clostridia</taxon>
        <taxon>Eubacteriales</taxon>
        <taxon>Syntrophomonadaceae</taxon>
        <taxon>Syntrophomonas</taxon>
    </lineage>
</organism>
<sequence length="321" mass="35288">MKNLKKIAREIQKRDNFWLISHAIPDGDSIGSLLALGQALTAMGKKTGMVLKDPVPHIYNYLRGSEQVLSPDQVNGELSQVIFLDCADRERAGEEVLKLIAPDCFSINIDHHESNTCFADLNCIQPRAAATGEIIYQLLKVLDIKIEPAMANALYAAIIQDTGSFQHNNTTPATFRIAADLLECGADLELTKIKLFESKKREEICLLGHALNGIQFSPDGKLAWMSISFEDAKRLGVIDLHPEGIINHTLKVEGVEVGLLFREIRPKEIKVGFRSKGAFDVSRMAALYEGGGHRQAAGAQVNGDLEACIENVVQTVRDVIT</sequence>
<gene>
    <name evidence="3" type="ORF">1623</name>
</gene>
<dbReference type="GO" id="GO:0003676">
    <property type="term" value="F:nucleic acid binding"/>
    <property type="evidence" value="ECO:0007669"/>
    <property type="project" value="InterPro"/>
</dbReference>
<proteinExistence type="predicted"/>
<dbReference type="OrthoDB" id="9803668at2"/>
<dbReference type="RefSeq" id="WP_046497462.1">
    <property type="nucleotide sequence ID" value="NZ_CGIH01000027.1"/>
</dbReference>